<organism evidence="3 4">
    <name type="scientific">Massariosphaeria phaeospora</name>
    <dbReference type="NCBI Taxonomy" id="100035"/>
    <lineage>
        <taxon>Eukaryota</taxon>
        <taxon>Fungi</taxon>
        <taxon>Dikarya</taxon>
        <taxon>Ascomycota</taxon>
        <taxon>Pezizomycotina</taxon>
        <taxon>Dothideomycetes</taxon>
        <taxon>Pleosporomycetidae</taxon>
        <taxon>Pleosporales</taxon>
        <taxon>Pleosporales incertae sedis</taxon>
        <taxon>Massariosphaeria</taxon>
    </lineage>
</organism>
<name>A0A7C8IDQ7_9PLEO</name>
<feature type="compositionally biased region" description="Gly residues" evidence="1">
    <location>
        <begin position="387"/>
        <end position="399"/>
    </location>
</feature>
<feature type="region of interest" description="Disordered" evidence="1">
    <location>
        <begin position="74"/>
        <end position="109"/>
    </location>
</feature>
<feature type="compositionally biased region" description="Low complexity" evidence="1">
    <location>
        <begin position="415"/>
        <end position="424"/>
    </location>
</feature>
<dbReference type="EMBL" id="JAADJZ010000006">
    <property type="protein sequence ID" value="KAF2874531.1"/>
    <property type="molecule type" value="Genomic_DNA"/>
</dbReference>
<evidence type="ECO:0000313" key="4">
    <source>
        <dbReference type="Proteomes" id="UP000481861"/>
    </source>
</evidence>
<reference evidence="3 4" key="1">
    <citation type="submission" date="2020-01" db="EMBL/GenBank/DDBJ databases">
        <authorList>
            <consortium name="DOE Joint Genome Institute"/>
            <person name="Haridas S."/>
            <person name="Albert R."/>
            <person name="Binder M."/>
            <person name="Bloem J."/>
            <person name="Labutti K."/>
            <person name="Salamov A."/>
            <person name="Andreopoulos B."/>
            <person name="Baker S.E."/>
            <person name="Barry K."/>
            <person name="Bills G."/>
            <person name="Bluhm B.H."/>
            <person name="Cannon C."/>
            <person name="Castanera R."/>
            <person name="Culley D.E."/>
            <person name="Daum C."/>
            <person name="Ezra D."/>
            <person name="Gonzalez J.B."/>
            <person name="Henrissat B."/>
            <person name="Kuo A."/>
            <person name="Liang C."/>
            <person name="Lipzen A."/>
            <person name="Lutzoni F."/>
            <person name="Magnuson J."/>
            <person name="Mondo S."/>
            <person name="Nolan M."/>
            <person name="Ohm R."/>
            <person name="Pangilinan J."/>
            <person name="Park H.-J.H."/>
            <person name="Ramirez L."/>
            <person name="Alfaro M."/>
            <person name="Sun H."/>
            <person name="Tritt A."/>
            <person name="Yoshinaga Y."/>
            <person name="Zwiers L.-H.L."/>
            <person name="Turgeon B.G."/>
            <person name="Goodwin S.B."/>
            <person name="Spatafora J.W."/>
            <person name="Crous P.W."/>
            <person name="Grigoriev I.V."/>
        </authorList>
    </citation>
    <scope>NUCLEOTIDE SEQUENCE [LARGE SCALE GENOMIC DNA]</scope>
    <source>
        <strain evidence="3 4">CBS 611.86</strain>
    </source>
</reference>
<protein>
    <submittedName>
        <fullName evidence="3">Uncharacterized protein</fullName>
    </submittedName>
</protein>
<sequence>MNTGIRPMYFPLKPNRTIGKFSTYIFSTSYFSSSLSPTHIHSLSHTLTTSPQICQSPATKIHTMFSWGDDQRGMCAASQSSTPKTSKIPVGHSLPRRPSQDGHSATPFVEPKDWWAPPYPTMSTCASSSAYKASGPSSPSFPHRSGVVAPATSPVAEMTMQAQMKRCLDTGLVPGQISTQSSSVTLAMRPAAEKTTQSSTRKFADNKGLMPGHFEPPYTGPTRLPPLASTSLAHPPRVNDSKRPVPPITEAEIAARLEKLFLQGPSTRADAEKSEGKRKLDAATAAAMPAAVSYYAKAEKLRNEFQERYHQRLTVAMAKQDAAVKAKEQGMGKGKETEKVKETEKMKVEEKVKVNETDKEMDAEKEKQKQKDGEKGTPSACVAANGNGSGSGSGSGNSNGNGSNDKPNDNKKAKAVAAAAASAKPTTPISTTMVDIPLGPDFDDDSDWTSVSAAECDDAEWQMVGLPDFSRTTAHAARNTIRFRNLPLEQKLQEGMPALVEQSRAKLAARAKKAEEMEKKEKERLEMELAKMAKTAKMAVREEEEKEKEKEKSQDPLQSRPGQMMAPPLMVIRSTGLPSAAHASGLSERKVVRPGR</sequence>
<gene>
    <name evidence="2" type="ORF">BDV95DRAFT_294255</name>
    <name evidence="3" type="ORF">BDV95DRAFT_334924</name>
</gene>
<keyword evidence="4" id="KW-1185">Reference proteome</keyword>
<comment type="caution">
    <text evidence="3">The sequence shown here is derived from an EMBL/GenBank/DDBJ whole genome shotgun (WGS) entry which is preliminary data.</text>
</comment>
<accession>A0A7C8IDQ7</accession>
<dbReference type="Proteomes" id="UP000481861">
    <property type="component" value="Unassembled WGS sequence"/>
</dbReference>
<feature type="compositionally biased region" description="Basic and acidic residues" evidence="1">
    <location>
        <begin position="539"/>
        <end position="554"/>
    </location>
</feature>
<evidence type="ECO:0000256" key="1">
    <source>
        <dbReference type="SAM" id="MobiDB-lite"/>
    </source>
</evidence>
<dbReference type="EMBL" id="JAADJZ010000045">
    <property type="protein sequence ID" value="KAF2864614.1"/>
    <property type="molecule type" value="Genomic_DNA"/>
</dbReference>
<dbReference type="AlphaFoldDB" id="A0A7C8IDQ7"/>
<feature type="region of interest" description="Disordered" evidence="1">
    <location>
        <begin position="326"/>
        <end position="438"/>
    </location>
</feature>
<evidence type="ECO:0000313" key="3">
    <source>
        <dbReference type="EMBL" id="KAF2874531.1"/>
    </source>
</evidence>
<feature type="compositionally biased region" description="Basic and acidic residues" evidence="1">
    <location>
        <begin position="587"/>
        <end position="596"/>
    </location>
</feature>
<feature type="compositionally biased region" description="Basic and acidic residues" evidence="1">
    <location>
        <begin position="326"/>
        <end position="375"/>
    </location>
</feature>
<feature type="region of interest" description="Disordered" evidence="1">
    <location>
        <begin position="181"/>
        <end position="211"/>
    </location>
</feature>
<proteinExistence type="predicted"/>
<evidence type="ECO:0000313" key="2">
    <source>
        <dbReference type="EMBL" id="KAF2864614.1"/>
    </source>
</evidence>
<feature type="region of interest" description="Disordered" evidence="1">
    <location>
        <begin position="533"/>
        <end position="596"/>
    </location>
</feature>